<evidence type="ECO:0000256" key="5">
    <source>
        <dbReference type="ARBA" id="ARBA00022824"/>
    </source>
</evidence>
<dbReference type="OrthoDB" id="416834at2759"/>
<feature type="transmembrane region" description="Helical" evidence="8">
    <location>
        <begin position="310"/>
        <end position="328"/>
    </location>
</feature>
<evidence type="ECO:0000256" key="3">
    <source>
        <dbReference type="ARBA" id="ARBA00022679"/>
    </source>
</evidence>
<dbReference type="PANTHER" id="PTHR22760:SF4">
    <property type="entry name" value="GPI MANNOSYLTRANSFERASE 3"/>
    <property type="match status" value="1"/>
</dbReference>
<evidence type="ECO:0000313" key="9">
    <source>
        <dbReference type="EMBL" id="KAJ8029122.1"/>
    </source>
</evidence>
<dbReference type="AlphaFoldDB" id="A0A9Q1BLZ2"/>
<feature type="transmembrane region" description="Helical" evidence="8">
    <location>
        <begin position="194"/>
        <end position="220"/>
    </location>
</feature>
<keyword evidence="7 8" id="KW-0472">Membrane</keyword>
<dbReference type="InterPro" id="IPR005599">
    <property type="entry name" value="GPI_mannosylTrfase"/>
</dbReference>
<evidence type="ECO:0000256" key="6">
    <source>
        <dbReference type="ARBA" id="ARBA00022989"/>
    </source>
</evidence>
<dbReference type="Pfam" id="PF03901">
    <property type="entry name" value="Glyco_transf_22"/>
    <property type="match status" value="1"/>
</dbReference>
<dbReference type="EMBL" id="JAIZAY010000014">
    <property type="protein sequence ID" value="KAJ8029122.1"/>
    <property type="molecule type" value="Genomic_DNA"/>
</dbReference>
<name>A0A9Q1BLZ2_HOLLE</name>
<keyword evidence="4 8" id="KW-0812">Transmembrane</keyword>
<dbReference type="GO" id="GO:0005789">
    <property type="term" value="C:endoplasmic reticulum membrane"/>
    <property type="evidence" value="ECO:0007669"/>
    <property type="project" value="UniProtKB-SubCell"/>
</dbReference>
<keyword evidence="3" id="KW-0808">Transferase</keyword>
<feature type="transmembrane region" description="Helical" evidence="8">
    <location>
        <begin position="334"/>
        <end position="353"/>
    </location>
</feature>
<gene>
    <name evidence="9" type="ORF">HOLleu_28449</name>
</gene>
<proteinExistence type="inferred from homology"/>
<dbReference type="EC" id="2.4.1.-" evidence="8"/>
<sequence>MFHRKKESSGRSAASDENDPVHRGWNLSVQRLAVFILVFRLVNSFVIQTSFVPDEYWQTLEVAHGSVFGYGYQTWEWRTGLRGYTYPLIFASLFKLLQFLHLDYPVLLTFLPCALQATFSAGQDVALYLLSRRLHGDRAAWWTLFCYLSSWFAFYTATRTLTNTMETVCTTVGILCYPWHGHLSRNRGEIRFCFMFAALACVIRPTAAIIWFPLALWYLVKTERKMVTILQDFLPIGSLVLCCSILIDRFFYGKWVFVQYNFLEFNVLHDMGSFYGSHPWHWYLTQGLPVILGAHLPLVMLGVKETGRKLLSMKLLIFWVIFVYSFLSHKEFRFILPVLPMCMLFCGLFISQCRHSTQRLLAIYLLVLNVPVALYTGLLHQRGTLDVMTFLRQELRSEVTSVENKEDVLFLMPCHSTPFYSHLHSNVSLKFLTCHPNLEHITDYVDEADLFYENPQKWLEKNFASFEKYPSYIVMFNVLQERVKSFLDKGKYGQVAEFFHTHFPEGRVGRYVLVFHRKTDNAR</sequence>
<keyword evidence="5 8" id="KW-0256">Endoplasmic reticulum</keyword>
<dbReference type="GO" id="GO:0006506">
    <property type="term" value="P:GPI anchor biosynthetic process"/>
    <property type="evidence" value="ECO:0007669"/>
    <property type="project" value="TreeGrafter"/>
</dbReference>
<protein>
    <recommendedName>
        <fullName evidence="8">Mannosyltransferase</fullName>
        <ecNumber evidence="8">2.4.1.-</ecNumber>
    </recommendedName>
</protein>
<keyword evidence="6 8" id="KW-1133">Transmembrane helix</keyword>
<dbReference type="PANTHER" id="PTHR22760">
    <property type="entry name" value="GLYCOSYLTRANSFERASE"/>
    <property type="match status" value="1"/>
</dbReference>
<evidence type="ECO:0000256" key="4">
    <source>
        <dbReference type="ARBA" id="ARBA00022692"/>
    </source>
</evidence>
<feature type="transmembrane region" description="Helical" evidence="8">
    <location>
        <begin position="280"/>
        <end position="303"/>
    </location>
</feature>
<evidence type="ECO:0000256" key="8">
    <source>
        <dbReference type="RuleBase" id="RU363075"/>
    </source>
</evidence>
<feature type="transmembrane region" description="Helical" evidence="8">
    <location>
        <begin position="360"/>
        <end position="378"/>
    </location>
</feature>
<accession>A0A9Q1BLZ2</accession>
<keyword evidence="10" id="KW-1185">Reference proteome</keyword>
<keyword evidence="2 8" id="KW-0328">Glycosyltransferase</keyword>
<evidence type="ECO:0000256" key="7">
    <source>
        <dbReference type="ARBA" id="ARBA00023136"/>
    </source>
</evidence>
<feature type="transmembrane region" description="Helical" evidence="8">
    <location>
        <begin position="139"/>
        <end position="157"/>
    </location>
</feature>
<comment type="caution">
    <text evidence="9">The sequence shown here is derived from an EMBL/GenBank/DDBJ whole genome shotgun (WGS) entry which is preliminary data.</text>
</comment>
<evidence type="ECO:0000256" key="1">
    <source>
        <dbReference type="ARBA" id="ARBA00004477"/>
    </source>
</evidence>
<feature type="transmembrane region" description="Helical" evidence="8">
    <location>
        <begin position="232"/>
        <end position="252"/>
    </location>
</feature>
<comment type="similarity">
    <text evidence="8">Belongs to the glycosyltransferase 22 family.</text>
</comment>
<evidence type="ECO:0000313" key="10">
    <source>
        <dbReference type="Proteomes" id="UP001152320"/>
    </source>
</evidence>
<reference evidence="9" key="1">
    <citation type="submission" date="2021-10" db="EMBL/GenBank/DDBJ databases">
        <title>Tropical sea cucumber genome reveals ecological adaptation and Cuvierian tubules defense mechanism.</title>
        <authorList>
            <person name="Chen T."/>
        </authorList>
    </citation>
    <scope>NUCLEOTIDE SEQUENCE</scope>
    <source>
        <strain evidence="9">Nanhai2018</strain>
        <tissue evidence="9">Muscle</tissue>
    </source>
</reference>
<organism evidence="9 10">
    <name type="scientific">Holothuria leucospilota</name>
    <name type="common">Black long sea cucumber</name>
    <name type="synonym">Mertensiothuria leucospilota</name>
    <dbReference type="NCBI Taxonomy" id="206669"/>
    <lineage>
        <taxon>Eukaryota</taxon>
        <taxon>Metazoa</taxon>
        <taxon>Echinodermata</taxon>
        <taxon>Eleutherozoa</taxon>
        <taxon>Echinozoa</taxon>
        <taxon>Holothuroidea</taxon>
        <taxon>Aspidochirotacea</taxon>
        <taxon>Aspidochirotida</taxon>
        <taxon>Holothuriidae</taxon>
        <taxon>Holothuria</taxon>
    </lineage>
</organism>
<evidence type="ECO:0000256" key="2">
    <source>
        <dbReference type="ARBA" id="ARBA00022676"/>
    </source>
</evidence>
<dbReference type="GO" id="GO:0000026">
    <property type="term" value="F:alpha-1,2-mannosyltransferase activity"/>
    <property type="evidence" value="ECO:0007669"/>
    <property type="project" value="TreeGrafter"/>
</dbReference>
<comment type="subcellular location">
    <subcellularLocation>
        <location evidence="1 8">Endoplasmic reticulum membrane</location>
        <topology evidence="1 8">Multi-pass membrane protein</topology>
    </subcellularLocation>
</comment>
<dbReference type="Proteomes" id="UP001152320">
    <property type="component" value="Chromosome 14"/>
</dbReference>